<evidence type="ECO:0000259" key="15">
    <source>
        <dbReference type="PROSITE" id="PS50109"/>
    </source>
</evidence>
<keyword evidence="11 14" id="KW-1133">Transmembrane helix</keyword>
<evidence type="ECO:0000256" key="6">
    <source>
        <dbReference type="ARBA" id="ARBA00022679"/>
    </source>
</evidence>
<name>A0ABT9WXN0_9BACI</name>
<evidence type="ECO:0000256" key="2">
    <source>
        <dbReference type="ARBA" id="ARBA00004651"/>
    </source>
</evidence>
<dbReference type="PROSITE" id="PS50109">
    <property type="entry name" value="HIS_KIN"/>
    <property type="match status" value="1"/>
</dbReference>
<keyword evidence="18" id="KW-1185">Reference proteome</keyword>
<dbReference type="SMART" id="SM00387">
    <property type="entry name" value="HATPase_c"/>
    <property type="match status" value="1"/>
</dbReference>
<dbReference type="InterPro" id="IPR036097">
    <property type="entry name" value="HisK_dim/P_sf"/>
</dbReference>
<evidence type="ECO:0000313" key="17">
    <source>
        <dbReference type="EMBL" id="MDQ0177987.1"/>
    </source>
</evidence>
<evidence type="ECO:0000256" key="14">
    <source>
        <dbReference type="SAM" id="Phobius"/>
    </source>
</evidence>
<dbReference type="Gene3D" id="6.10.340.10">
    <property type="match status" value="1"/>
</dbReference>
<keyword evidence="7 14" id="KW-0812">Transmembrane</keyword>
<evidence type="ECO:0000256" key="12">
    <source>
        <dbReference type="ARBA" id="ARBA00023012"/>
    </source>
</evidence>
<keyword evidence="8" id="KW-0547">Nucleotide-binding</keyword>
<evidence type="ECO:0000256" key="7">
    <source>
        <dbReference type="ARBA" id="ARBA00022692"/>
    </source>
</evidence>
<reference evidence="17 18" key="1">
    <citation type="submission" date="2023-07" db="EMBL/GenBank/DDBJ databases">
        <title>Genomic Encyclopedia of Type Strains, Phase IV (KMG-IV): sequencing the most valuable type-strain genomes for metagenomic binning, comparative biology and taxonomic classification.</title>
        <authorList>
            <person name="Goeker M."/>
        </authorList>
    </citation>
    <scope>NUCLEOTIDE SEQUENCE [LARGE SCALE GENOMIC DNA]</scope>
    <source>
        <strain evidence="17 18">DSM 23837</strain>
    </source>
</reference>
<dbReference type="Pfam" id="PF02518">
    <property type="entry name" value="HATPase_c"/>
    <property type="match status" value="1"/>
</dbReference>
<feature type="transmembrane region" description="Helical" evidence="14">
    <location>
        <begin position="12"/>
        <end position="36"/>
    </location>
</feature>
<dbReference type="InterPro" id="IPR050398">
    <property type="entry name" value="HssS/ArlS-like"/>
</dbReference>
<protein>
    <recommendedName>
        <fullName evidence="3">histidine kinase</fullName>
        <ecNumber evidence="3">2.7.13.3</ecNumber>
    </recommendedName>
</protein>
<dbReference type="PANTHER" id="PTHR45528:SF1">
    <property type="entry name" value="SENSOR HISTIDINE KINASE CPXA"/>
    <property type="match status" value="1"/>
</dbReference>
<evidence type="ECO:0000256" key="10">
    <source>
        <dbReference type="ARBA" id="ARBA00022840"/>
    </source>
</evidence>
<dbReference type="InterPro" id="IPR003660">
    <property type="entry name" value="HAMP_dom"/>
</dbReference>
<evidence type="ECO:0000256" key="13">
    <source>
        <dbReference type="ARBA" id="ARBA00023136"/>
    </source>
</evidence>
<dbReference type="InterPro" id="IPR005467">
    <property type="entry name" value="His_kinase_dom"/>
</dbReference>
<dbReference type="CDD" id="cd00075">
    <property type="entry name" value="HATPase"/>
    <property type="match status" value="1"/>
</dbReference>
<keyword evidence="10" id="KW-0067">ATP-binding</keyword>
<keyword evidence="9 17" id="KW-0418">Kinase</keyword>
<keyword evidence="13 14" id="KW-0472">Membrane</keyword>
<keyword evidence="5" id="KW-0597">Phosphoprotein</keyword>
<evidence type="ECO:0000313" key="18">
    <source>
        <dbReference type="Proteomes" id="UP001223586"/>
    </source>
</evidence>
<dbReference type="SMART" id="SM00304">
    <property type="entry name" value="HAMP"/>
    <property type="match status" value="1"/>
</dbReference>
<gene>
    <name evidence="17" type="ORF">J2S08_003881</name>
</gene>
<dbReference type="PROSITE" id="PS50885">
    <property type="entry name" value="HAMP"/>
    <property type="match status" value="1"/>
</dbReference>
<feature type="transmembrane region" description="Helical" evidence="14">
    <location>
        <begin position="48"/>
        <end position="68"/>
    </location>
</feature>
<dbReference type="Proteomes" id="UP001223586">
    <property type="component" value="Unassembled WGS sequence"/>
</dbReference>
<evidence type="ECO:0000256" key="3">
    <source>
        <dbReference type="ARBA" id="ARBA00012438"/>
    </source>
</evidence>
<comment type="subcellular location">
    <subcellularLocation>
        <location evidence="2">Cell membrane</location>
        <topology evidence="2">Multi-pass membrane protein</topology>
    </subcellularLocation>
</comment>
<dbReference type="RefSeq" id="WP_307232450.1">
    <property type="nucleotide sequence ID" value="NZ_JAUSTT010000031.1"/>
</dbReference>
<dbReference type="PANTHER" id="PTHR45528">
    <property type="entry name" value="SENSOR HISTIDINE KINASE CPXA"/>
    <property type="match status" value="1"/>
</dbReference>
<evidence type="ECO:0000256" key="11">
    <source>
        <dbReference type="ARBA" id="ARBA00022989"/>
    </source>
</evidence>
<comment type="catalytic activity">
    <reaction evidence="1">
        <text>ATP + protein L-histidine = ADP + protein N-phospho-L-histidine.</text>
        <dbReference type="EC" id="2.7.13.3"/>
    </reaction>
</comment>
<dbReference type="SUPFAM" id="SSF47384">
    <property type="entry name" value="Homodimeric domain of signal transducing histidine kinase"/>
    <property type="match status" value="1"/>
</dbReference>
<dbReference type="SUPFAM" id="SSF158472">
    <property type="entry name" value="HAMP domain-like"/>
    <property type="match status" value="1"/>
</dbReference>
<evidence type="ECO:0000259" key="16">
    <source>
        <dbReference type="PROSITE" id="PS50885"/>
    </source>
</evidence>
<sequence length="357" mass="40711">MKFNFFYGIRFKLLTICITSVALAVFGIIFFQLFAAKQFGDAAQLEESYSVIYLAVFLILTTIFFYLFSKNTITRIETISKGVDKIKEGNLQTYIPVDVHDEIGQLTANINLMAKNLQSSMEREHEAKQIKDEMISNISHDLRTPLTSLMGYIDLIKAHMHEDLEACEKYVDISQRKCEQLKTQINDLIEYCIVKDKSLTIYTEVVGVKALIQQLMIDFIPQLEEAGMRFEIECESEVSIDVDVSLMKRLLQNMISNSIFYGKAGKKLMIHIRLKDSKAMIEIKNNGNQIAKEDIPYLFERFYRGEKSRNEHTGGKGMGLAIAKSIAELHKGTITVESDDKETVFLIALPAVKNIEK</sequence>
<evidence type="ECO:0000256" key="4">
    <source>
        <dbReference type="ARBA" id="ARBA00022475"/>
    </source>
</evidence>
<dbReference type="InterPro" id="IPR003661">
    <property type="entry name" value="HisK_dim/P_dom"/>
</dbReference>
<evidence type="ECO:0000256" key="5">
    <source>
        <dbReference type="ARBA" id="ARBA00022553"/>
    </source>
</evidence>
<proteinExistence type="predicted"/>
<feature type="domain" description="Histidine kinase" evidence="15">
    <location>
        <begin position="137"/>
        <end position="353"/>
    </location>
</feature>
<dbReference type="GO" id="GO:0016301">
    <property type="term" value="F:kinase activity"/>
    <property type="evidence" value="ECO:0007669"/>
    <property type="project" value="UniProtKB-KW"/>
</dbReference>
<dbReference type="EC" id="2.7.13.3" evidence="3"/>
<keyword evidence="12" id="KW-0902">Two-component regulatory system</keyword>
<keyword evidence="4" id="KW-1003">Cell membrane</keyword>
<dbReference type="Pfam" id="PF00672">
    <property type="entry name" value="HAMP"/>
    <property type="match status" value="1"/>
</dbReference>
<evidence type="ECO:0000256" key="1">
    <source>
        <dbReference type="ARBA" id="ARBA00000085"/>
    </source>
</evidence>
<dbReference type="InterPro" id="IPR003594">
    <property type="entry name" value="HATPase_dom"/>
</dbReference>
<dbReference type="PRINTS" id="PR00344">
    <property type="entry name" value="BCTRLSENSOR"/>
</dbReference>
<dbReference type="InterPro" id="IPR036890">
    <property type="entry name" value="HATPase_C_sf"/>
</dbReference>
<dbReference type="EMBL" id="JAUSTT010000031">
    <property type="protein sequence ID" value="MDQ0177987.1"/>
    <property type="molecule type" value="Genomic_DNA"/>
</dbReference>
<dbReference type="SUPFAM" id="SSF55874">
    <property type="entry name" value="ATPase domain of HSP90 chaperone/DNA topoisomerase II/histidine kinase"/>
    <property type="match status" value="1"/>
</dbReference>
<dbReference type="Gene3D" id="3.30.565.10">
    <property type="entry name" value="Histidine kinase-like ATPase, C-terminal domain"/>
    <property type="match status" value="1"/>
</dbReference>
<comment type="caution">
    <text evidence="17">The sequence shown here is derived from an EMBL/GenBank/DDBJ whole genome shotgun (WGS) entry which is preliminary data.</text>
</comment>
<evidence type="ECO:0000256" key="8">
    <source>
        <dbReference type="ARBA" id="ARBA00022741"/>
    </source>
</evidence>
<dbReference type="CDD" id="cd06225">
    <property type="entry name" value="HAMP"/>
    <property type="match status" value="1"/>
</dbReference>
<dbReference type="InterPro" id="IPR004358">
    <property type="entry name" value="Sig_transdc_His_kin-like_C"/>
</dbReference>
<feature type="domain" description="HAMP" evidence="16">
    <location>
        <begin position="70"/>
        <end position="122"/>
    </location>
</feature>
<dbReference type="CDD" id="cd00082">
    <property type="entry name" value="HisKA"/>
    <property type="match status" value="1"/>
</dbReference>
<keyword evidence="6" id="KW-0808">Transferase</keyword>
<dbReference type="Gene3D" id="1.10.287.130">
    <property type="match status" value="1"/>
</dbReference>
<evidence type="ECO:0000256" key="9">
    <source>
        <dbReference type="ARBA" id="ARBA00022777"/>
    </source>
</evidence>
<accession>A0ABT9WXN0</accession>
<dbReference type="Pfam" id="PF00512">
    <property type="entry name" value="HisKA"/>
    <property type="match status" value="1"/>
</dbReference>
<dbReference type="SMART" id="SM00388">
    <property type="entry name" value="HisKA"/>
    <property type="match status" value="1"/>
</dbReference>
<organism evidence="17 18">
    <name type="scientific">Bacillus chungangensis</name>
    <dbReference type="NCBI Taxonomy" id="587633"/>
    <lineage>
        <taxon>Bacteria</taxon>
        <taxon>Bacillati</taxon>
        <taxon>Bacillota</taxon>
        <taxon>Bacilli</taxon>
        <taxon>Bacillales</taxon>
        <taxon>Bacillaceae</taxon>
        <taxon>Bacillus</taxon>
    </lineage>
</organism>